<evidence type="ECO:0000256" key="8">
    <source>
        <dbReference type="ARBA" id="ARBA00023012"/>
    </source>
</evidence>
<evidence type="ECO:0000313" key="11">
    <source>
        <dbReference type="EMBL" id="AFZ67318.1"/>
    </source>
</evidence>
<dbReference type="PANTHER" id="PTHR44936:SF9">
    <property type="entry name" value="SENSOR PROTEIN CREC"/>
    <property type="match status" value="1"/>
</dbReference>
<evidence type="ECO:0000256" key="7">
    <source>
        <dbReference type="ARBA" id="ARBA00022777"/>
    </source>
</evidence>
<keyword evidence="12" id="KW-1185">Reference proteome</keyword>
<dbReference type="eggNOG" id="COG0642">
    <property type="taxonomic scope" value="Bacteria"/>
</dbReference>
<dbReference type="Pfam" id="PF02518">
    <property type="entry name" value="HATPase_c"/>
    <property type="match status" value="1"/>
</dbReference>
<feature type="domain" description="Histidine kinase" evidence="10">
    <location>
        <begin position="132"/>
        <end position="349"/>
    </location>
</feature>
<dbReference type="InterPro" id="IPR036890">
    <property type="entry name" value="HATPase_C_sf"/>
</dbReference>
<keyword evidence="8" id="KW-0902">Two-component regulatory system</keyword>
<dbReference type="KEGG" id="dpd:Deipe_1801"/>
<comment type="catalytic activity">
    <reaction evidence="1">
        <text>ATP + protein L-histidine = ADP + protein N-phospho-L-histidine.</text>
        <dbReference type="EC" id="2.7.13.3"/>
    </reaction>
</comment>
<keyword evidence="9" id="KW-0812">Transmembrane</keyword>
<dbReference type="SUPFAM" id="SSF55874">
    <property type="entry name" value="ATPase domain of HSP90 chaperone/DNA topoisomerase II/histidine kinase"/>
    <property type="match status" value="1"/>
</dbReference>
<dbReference type="InterPro" id="IPR050980">
    <property type="entry name" value="2C_sensor_his_kinase"/>
</dbReference>
<evidence type="ECO:0000256" key="1">
    <source>
        <dbReference type="ARBA" id="ARBA00000085"/>
    </source>
</evidence>
<dbReference type="InterPro" id="IPR003594">
    <property type="entry name" value="HATPase_dom"/>
</dbReference>
<dbReference type="HOGENOM" id="CLU_825855_0_0_0"/>
<evidence type="ECO:0000259" key="10">
    <source>
        <dbReference type="PROSITE" id="PS50109"/>
    </source>
</evidence>
<keyword evidence="9" id="KW-0472">Membrane</keyword>
<dbReference type="AlphaFoldDB" id="L0A0A1"/>
<dbReference type="InterPro" id="IPR005467">
    <property type="entry name" value="His_kinase_dom"/>
</dbReference>
<proteinExistence type="predicted"/>
<dbReference type="SMART" id="SM00387">
    <property type="entry name" value="HATPase_c"/>
    <property type="match status" value="1"/>
</dbReference>
<keyword evidence="6" id="KW-0808">Transferase</keyword>
<name>L0A0A1_DEIPD</name>
<sequence length="370" mass="40328">MPPTFPEASRVMRKPIQPGSLRAQFALVIALLSFLPNIVIVLVLARLTGLTDFTLILAWMGVVALASGGVGYALSLALLRPLIRLTGEVERGHLGEPHADDPREVISLRAAFASLLGRLAQEQGRRNAFMATLVHDLKTPLIATSHLVAVLRGVGLPQLEREEIAGQLLGENARLLQLVQQMADAHKFEREGVTLHRAPLDLHALGERLLSRFRVRAAERSVTLQLGGAGTSVADEAQLDRALSNLLDNAVRYAESAVWLQVERDRLCVWDDGPGLVLPLSELAQPFNAQPVEIAGHHYTAGTAGLGLFIVRRIAEAHGGDLRYRRETREYGQTLREWSVFELYLGRASSDLPDLPHAILASQSAPPEGA</sequence>
<dbReference type="Proteomes" id="UP000010467">
    <property type="component" value="Chromosome"/>
</dbReference>
<evidence type="ECO:0000256" key="9">
    <source>
        <dbReference type="SAM" id="Phobius"/>
    </source>
</evidence>
<dbReference type="STRING" id="937777.Deipe_1801"/>
<evidence type="ECO:0000256" key="4">
    <source>
        <dbReference type="ARBA" id="ARBA00022475"/>
    </source>
</evidence>
<evidence type="ECO:0000313" key="12">
    <source>
        <dbReference type="Proteomes" id="UP000010467"/>
    </source>
</evidence>
<dbReference type="Gene3D" id="3.30.565.10">
    <property type="entry name" value="Histidine kinase-like ATPase, C-terminal domain"/>
    <property type="match status" value="1"/>
</dbReference>
<feature type="transmembrane region" description="Helical" evidence="9">
    <location>
        <begin position="21"/>
        <end position="44"/>
    </location>
</feature>
<dbReference type="PROSITE" id="PS50109">
    <property type="entry name" value="HIS_KIN"/>
    <property type="match status" value="1"/>
</dbReference>
<dbReference type="GO" id="GO:0005886">
    <property type="term" value="C:plasma membrane"/>
    <property type="evidence" value="ECO:0007669"/>
    <property type="project" value="UniProtKB-SubCell"/>
</dbReference>
<dbReference type="OrthoDB" id="9804645at2"/>
<dbReference type="EMBL" id="CP003382">
    <property type="protein sequence ID" value="AFZ67318.1"/>
    <property type="molecule type" value="Genomic_DNA"/>
</dbReference>
<dbReference type="PANTHER" id="PTHR44936">
    <property type="entry name" value="SENSOR PROTEIN CREC"/>
    <property type="match status" value="1"/>
</dbReference>
<keyword evidence="5" id="KW-0597">Phosphoprotein</keyword>
<dbReference type="EC" id="2.7.13.3" evidence="3"/>
<evidence type="ECO:0000256" key="5">
    <source>
        <dbReference type="ARBA" id="ARBA00022553"/>
    </source>
</evidence>
<evidence type="ECO:0000256" key="6">
    <source>
        <dbReference type="ARBA" id="ARBA00022679"/>
    </source>
</evidence>
<keyword evidence="7 11" id="KW-0418">Kinase</keyword>
<protein>
    <recommendedName>
        <fullName evidence="3">histidine kinase</fullName>
        <ecNumber evidence="3">2.7.13.3</ecNumber>
    </recommendedName>
</protein>
<dbReference type="InterPro" id="IPR036097">
    <property type="entry name" value="HisK_dim/P_sf"/>
</dbReference>
<comment type="subcellular location">
    <subcellularLocation>
        <location evidence="2">Cell membrane</location>
        <topology evidence="2">Multi-pass membrane protein</topology>
    </subcellularLocation>
</comment>
<reference evidence="12" key="1">
    <citation type="submission" date="2012-03" db="EMBL/GenBank/DDBJ databases">
        <title>Complete sequence of chromosome of Deinococcus peraridilitoris DSM 19664.</title>
        <authorList>
            <person name="Lucas S."/>
            <person name="Copeland A."/>
            <person name="Lapidus A."/>
            <person name="Glavina del Rio T."/>
            <person name="Dalin E."/>
            <person name="Tice H."/>
            <person name="Bruce D."/>
            <person name="Goodwin L."/>
            <person name="Pitluck S."/>
            <person name="Peters L."/>
            <person name="Mikhailova N."/>
            <person name="Lu M."/>
            <person name="Kyrpides N."/>
            <person name="Mavromatis K."/>
            <person name="Ivanova N."/>
            <person name="Brettin T."/>
            <person name="Detter J.C."/>
            <person name="Han C."/>
            <person name="Larimer F."/>
            <person name="Land M."/>
            <person name="Hauser L."/>
            <person name="Markowitz V."/>
            <person name="Cheng J.-F."/>
            <person name="Hugenholtz P."/>
            <person name="Woyke T."/>
            <person name="Wu D."/>
            <person name="Pukall R."/>
            <person name="Steenblock K."/>
            <person name="Brambilla E."/>
            <person name="Klenk H.-P."/>
            <person name="Eisen J.A."/>
        </authorList>
    </citation>
    <scope>NUCLEOTIDE SEQUENCE [LARGE SCALE GENOMIC DNA]</scope>
    <source>
        <strain evidence="12">DSM 19664 / LMG 22246 / CIP 109416 / KR-200</strain>
    </source>
</reference>
<dbReference type="Gene3D" id="1.10.287.130">
    <property type="match status" value="1"/>
</dbReference>
<dbReference type="SMART" id="SM00388">
    <property type="entry name" value="HisKA"/>
    <property type="match status" value="1"/>
</dbReference>
<organism evidence="11 12">
    <name type="scientific">Deinococcus peraridilitoris (strain DSM 19664 / LMG 22246 / CIP 109416 / KR-200)</name>
    <dbReference type="NCBI Taxonomy" id="937777"/>
    <lineage>
        <taxon>Bacteria</taxon>
        <taxon>Thermotogati</taxon>
        <taxon>Deinococcota</taxon>
        <taxon>Deinococci</taxon>
        <taxon>Deinococcales</taxon>
        <taxon>Deinococcaceae</taxon>
        <taxon>Deinococcus</taxon>
    </lineage>
</organism>
<evidence type="ECO:0000256" key="2">
    <source>
        <dbReference type="ARBA" id="ARBA00004651"/>
    </source>
</evidence>
<evidence type="ECO:0000256" key="3">
    <source>
        <dbReference type="ARBA" id="ARBA00012438"/>
    </source>
</evidence>
<dbReference type="CDD" id="cd00082">
    <property type="entry name" value="HisKA"/>
    <property type="match status" value="1"/>
</dbReference>
<feature type="transmembrane region" description="Helical" evidence="9">
    <location>
        <begin position="56"/>
        <end position="79"/>
    </location>
</feature>
<gene>
    <name evidence="11" type="ordered locus">Deipe_1801</name>
</gene>
<dbReference type="CDD" id="cd00075">
    <property type="entry name" value="HATPase"/>
    <property type="match status" value="1"/>
</dbReference>
<dbReference type="SUPFAM" id="SSF47384">
    <property type="entry name" value="Homodimeric domain of signal transducing histidine kinase"/>
    <property type="match status" value="1"/>
</dbReference>
<accession>L0A0A1</accession>
<dbReference type="PATRIC" id="fig|937777.3.peg.1803"/>
<dbReference type="RefSeq" id="WP_015235623.1">
    <property type="nucleotide sequence ID" value="NC_019793.1"/>
</dbReference>
<keyword evidence="9" id="KW-1133">Transmembrane helix</keyword>
<dbReference type="GO" id="GO:0000155">
    <property type="term" value="F:phosphorelay sensor kinase activity"/>
    <property type="evidence" value="ECO:0007669"/>
    <property type="project" value="InterPro"/>
</dbReference>
<dbReference type="InterPro" id="IPR003661">
    <property type="entry name" value="HisK_dim/P_dom"/>
</dbReference>
<keyword evidence="4" id="KW-1003">Cell membrane</keyword>